<evidence type="ECO:0000313" key="9">
    <source>
        <dbReference type="Proteomes" id="UP000734854"/>
    </source>
</evidence>
<keyword evidence="2" id="KW-0132">Cell division</keyword>
<feature type="compositionally biased region" description="Polar residues" evidence="6">
    <location>
        <begin position="250"/>
        <end position="272"/>
    </location>
</feature>
<feature type="compositionally biased region" description="Basic and acidic residues" evidence="6">
    <location>
        <begin position="232"/>
        <end position="244"/>
    </location>
</feature>
<evidence type="ECO:0000313" key="8">
    <source>
        <dbReference type="EMBL" id="KAG6538905.1"/>
    </source>
</evidence>
<dbReference type="CDD" id="cd20543">
    <property type="entry name" value="CYCLIN_AtCycD-like_rpt1"/>
    <property type="match status" value="1"/>
</dbReference>
<dbReference type="PROSITE" id="PS00292">
    <property type="entry name" value="CYCLINS"/>
    <property type="match status" value="1"/>
</dbReference>
<dbReference type="SMART" id="SM00385">
    <property type="entry name" value="CYCLIN"/>
    <property type="match status" value="1"/>
</dbReference>
<evidence type="ECO:0000256" key="6">
    <source>
        <dbReference type="SAM" id="MobiDB-lite"/>
    </source>
</evidence>
<dbReference type="InterPro" id="IPR006671">
    <property type="entry name" value="Cyclin_N"/>
</dbReference>
<dbReference type="InterPro" id="IPR039361">
    <property type="entry name" value="Cyclin"/>
</dbReference>
<feature type="domain" description="Cyclin-like" evidence="7">
    <location>
        <begin position="57"/>
        <end position="143"/>
    </location>
</feature>
<keyword evidence="4" id="KW-0131">Cell cycle</keyword>
<evidence type="ECO:0000259" key="7">
    <source>
        <dbReference type="SMART" id="SM00385"/>
    </source>
</evidence>
<dbReference type="InterPro" id="IPR036915">
    <property type="entry name" value="Cyclin-like_sf"/>
</dbReference>
<dbReference type="InterPro" id="IPR013763">
    <property type="entry name" value="Cyclin-like_dom"/>
</dbReference>
<dbReference type="SUPFAM" id="SSF47954">
    <property type="entry name" value="Cyclin-like"/>
    <property type="match status" value="1"/>
</dbReference>
<evidence type="ECO:0000256" key="1">
    <source>
        <dbReference type="ARBA" id="ARBA00009065"/>
    </source>
</evidence>
<dbReference type="PANTHER" id="PTHR10177">
    <property type="entry name" value="CYCLINS"/>
    <property type="match status" value="1"/>
</dbReference>
<dbReference type="Proteomes" id="UP000734854">
    <property type="component" value="Unassembled WGS sequence"/>
</dbReference>
<keyword evidence="3 5" id="KW-0195">Cyclin</keyword>
<reference evidence="8 9" key="1">
    <citation type="submission" date="2020-08" db="EMBL/GenBank/DDBJ databases">
        <title>Plant Genome Project.</title>
        <authorList>
            <person name="Zhang R.-G."/>
        </authorList>
    </citation>
    <scope>NUCLEOTIDE SEQUENCE [LARGE SCALE GENOMIC DNA]</scope>
    <source>
        <tissue evidence="8">Rhizome</tissue>
    </source>
</reference>
<dbReference type="Pfam" id="PF00134">
    <property type="entry name" value="Cyclin_N"/>
    <property type="match status" value="1"/>
</dbReference>
<dbReference type="Gene3D" id="1.10.472.10">
    <property type="entry name" value="Cyclin-like"/>
    <property type="match status" value="2"/>
</dbReference>
<feature type="region of interest" description="Disordered" evidence="6">
    <location>
        <begin position="229"/>
        <end position="274"/>
    </location>
</feature>
<comment type="similarity">
    <text evidence="1">Belongs to the cyclin family. Cyclin D subfamily.</text>
</comment>
<organism evidence="8 9">
    <name type="scientific">Zingiber officinale</name>
    <name type="common">Ginger</name>
    <name type="synonym">Amomum zingiber</name>
    <dbReference type="NCBI Taxonomy" id="94328"/>
    <lineage>
        <taxon>Eukaryota</taxon>
        <taxon>Viridiplantae</taxon>
        <taxon>Streptophyta</taxon>
        <taxon>Embryophyta</taxon>
        <taxon>Tracheophyta</taxon>
        <taxon>Spermatophyta</taxon>
        <taxon>Magnoliopsida</taxon>
        <taxon>Liliopsida</taxon>
        <taxon>Zingiberales</taxon>
        <taxon>Zingiberaceae</taxon>
        <taxon>Zingiber</taxon>
    </lineage>
</organism>
<evidence type="ECO:0000256" key="3">
    <source>
        <dbReference type="ARBA" id="ARBA00023127"/>
    </source>
</evidence>
<dbReference type="EMBL" id="JACMSC010000001">
    <property type="protein sequence ID" value="KAG6538905.1"/>
    <property type="molecule type" value="Genomic_DNA"/>
</dbReference>
<dbReference type="FunFam" id="1.10.472.10:FF:000069">
    <property type="entry name" value="Cyclin-D5-1"/>
    <property type="match status" value="1"/>
</dbReference>
<dbReference type="GO" id="GO:0051301">
    <property type="term" value="P:cell division"/>
    <property type="evidence" value="ECO:0007669"/>
    <property type="project" value="UniProtKB-KW"/>
</dbReference>
<protein>
    <recommendedName>
        <fullName evidence="7">Cyclin-like domain-containing protein</fullName>
    </recommendedName>
</protein>
<proteinExistence type="inferred from homology"/>
<evidence type="ECO:0000256" key="5">
    <source>
        <dbReference type="RuleBase" id="RU000383"/>
    </source>
</evidence>
<comment type="caution">
    <text evidence="8">The sequence shown here is derived from an EMBL/GenBank/DDBJ whole genome shotgun (WGS) entry which is preliminary data.</text>
</comment>
<dbReference type="InterPro" id="IPR048258">
    <property type="entry name" value="Cyclins_cyclin-box"/>
</dbReference>
<dbReference type="AlphaFoldDB" id="A0A8J5MAZ5"/>
<accession>A0A8J5MAZ5</accession>
<sequence>MGESTAQVHQAPADSDSDDYVRKLEARDSIFFRPQRQETFSSRRDDCFSHARSDAIRWILRTKFCFGFSFRTAYLAVTYFDRFLAQRSIGNGKPWAVRLLSLASVSVAAKMEECSAPTLVDLQSDGLSFDAGSVQRMELLLLDTLQWRMNCVTPFDYFSYFVSKFQCDSSPEELLCRAIDFIFRAIDVINLAAYRSSAIIAAAAILAASSKLYSKQALESKISTVSMFGSCSEKDPSKNDDGKRRAPKRMSSSPEEVYSRNTDASEIAPSNLSRKKRRKLCLADINWRLP</sequence>
<evidence type="ECO:0000256" key="2">
    <source>
        <dbReference type="ARBA" id="ARBA00022618"/>
    </source>
</evidence>
<keyword evidence="9" id="KW-1185">Reference proteome</keyword>
<name>A0A8J5MAZ5_ZINOF</name>
<gene>
    <name evidence="8" type="ORF">ZIOFF_004057</name>
</gene>
<evidence type="ECO:0000256" key="4">
    <source>
        <dbReference type="ARBA" id="ARBA00023306"/>
    </source>
</evidence>